<dbReference type="RefSeq" id="WP_311701253.1">
    <property type="nucleotide sequence ID" value="NZ_JAVREY010000134.1"/>
</dbReference>
<feature type="transmembrane region" description="Helical" evidence="8">
    <location>
        <begin position="459"/>
        <end position="492"/>
    </location>
</feature>
<feature type="region of interest" description="Disordered" evidence="7">
    <location>
        <begin position="343"/>
        <end position="364"/>
    </location>
</feature>
<evidence type="ECO:0000256" key="6">
    <source>
        <dbReference type="ARBA" id="ARBA00043993"/>
    </source>
</evidence>
<accession>A0ABU2U9C4</accession>
<evidence type="ECO:0000259" key="9">
    <source>
        <dbReference type="Pfam" id="PF13515"/>
    </source>
</evidence>
<keyword evidence="3 8" id="KW-0812">Transmembrane</keyword>
<evidence type="ECO:0000256" key="7">
    <source>
        <dbReference type="SAM" id="MobiDB-lite"/>
    </source>
</evidence>
<dbReference type="Pfam" id="PF13515">
    <property type="entry name" value="FUSC_2"/>
    <property type="match status" value="1"/>
</dbReference>
<feature type="transmembrane region" description="Helical" evidence="8">
    <location>
        <begin position="504"/>
        <end position="525"/>
    </location>
</feature>
<feature type="transmembrane region" description="Helical" evidence="8">
    <location>
        <begin position="116"/>
        <end position="135"/>
    </location>
</feature>
<gene>
    <name evidence="10" type="ORF">RM764_44085</name>
</gene>
<keyword evidence="5 8" id="KW-0472">Membrane</keyword>
<keyword evidence="4 8" id="KW-1133">Transmembrane helix</keyword>
<comment type="subcellular location">
    <subcellularLocation>
        <location evidence="1">Cell membrane</location>
        <topology evidence="1">Multi-pass membrane protein</topology>
    </subcellularLocation>
</comment>
<feature type="region of interest" description="Disordered" evidence="7">
    <location>
        <begin position="571"/>
        <end position="595"/>
    </location>
</feature>
<evidence type="ECO:0000256" key="3">
    <source>
        <dbReference type="ARBA" id="ARBA00022692"/>
    </source>
</evidence>
<evidence type="ECO:0000313" key="10">
    <source>
        <dbReference type="EMBL" id="MDT0469835.1"/>
    </source>
</evidence>
<feature type="transmembrane region" description="Helical" evidence="8">
    <location>
        <begin position="435"/>
        <end position="453"/>
    </location>
</feature>
<comment type="similarity">
    <text evidence="6">Belongs to the YccS/YhfK family.</text>
</comment>
<feature type="transmembrane region" description="Helical" evidence="8">
    <location>
        <begin position="142"/>
        <end position="159"/>
    </location>
</feature>
<feature type="region of interest" description="Disordered" evidence="7">
    <location>
        <begin position="290"/>
        <end position="311"/>
    </location>
</feature>
<evidence type="ECO:0000256" key="5">
    <source>
        <dbReference type="ARBA" id="ARBA00023136"/>
    </source>
</evidence>
<dbReference type="PANTHER" id="PTHR30509">
    <property type="entry name" value="P-HYDROXYBENZOIC ACID EFFLUX PUMP SUBUNIT-RELATED"/>
    <property type="match status" value="1"/>
</dbReference>
<evidence type="ECO:0000256" key="8">
    <source>
        <dbReference type="SAM" id="Phobius"/>
    </source>
</evidence>
<name>A0ABU2U9C4_9ACTN</name>
<keyword evidence="2" id="KW-1003">Cell membrane</keyword>
<evidence type="ECO:0000256" key="4">
    <source>
        <dbReference type="ARBA" id="ARBA00022989"/>
    </source>
</evidence>
<evidence type="ECO:0000313" key="11">
    <source>
        <dbReference type="Proteomes" id="UP001183809"/>
    </source>
</evidence>
<evidence type="ECO:0000256" key="1">
    <source>
        <dbReference type="ARBA" id="ARBA00004651"/>
    </source>
</evidence>
<keyword evidence="11" id="KW-1185">Reference proteome</keyword>
<proteinExistence type="inferred from homology"/>
<feature type="domain" description="Integral membrane bound transporter" evidence="9">
    <location>
        <begin position="399"/>
        <end position="520"/>
    </location>
</feature>
<feature type="transmembrane region" description="Helical" evidence="8">
    <location>
        <begin position="89"/>
        <end position="110"/>
    </location>
</feature>
<reference evidence="11" key="1">
    <citation type="submission" date="2023-07" db="EMBL/GenBank/DDBJ databases">
        <title>30 novel species of actinomycetes from the DSMZ collection.</title>
        <authorList>
            <person name="Nouioui I."/>
        </authorList>
    </citation>
    <scope>NUCLEOTIDE SEQUENCE [LARGE SCALE GENOMIC DNA]</scope>
    <source>
        <strain evidence="11">DSM 41699</strain>
    </source>
</reference>
<comment type="caution">
    <text evidence="10">The sequence shown here is derived from an EMBL/GenBank/DDBJ whole genome shotgun (WGS) entry which is preliminary data.</text>
</comment>
<evidence type="ECO:0000256" key="2">
    <source>
        <dbReference type="ARBA" id="ARBA00022475"/>
    </source>
</evidence>
<dbReference type="EMBL" id="JAVREY010000134">
    <property type="protein sequence ID" value="MDT0469835.1"/>
    <property type="molecule type" value="Genomic_DNA"/>
</dbReference>
<dbReference type="PANTHER" id="PTHR30509:SF9">
    <property type="entry name" value="MULTIDRUG RESISTANCE PROTEIN MDTO"/>
    <property type="match status" value="1"/>
</dbReference>
<feature type="transmembrane region" description="Helical" evidence="8">
    <location>
        <begin position="165"/>
        <end position="187"/>
    </location>
</feature>
<dbReference type="Proteomes" id="UP001183809">
    <property type="component" value="Unassembled WGS sequence"/>
</dbReference>
<sequence>MVDIPRRTTQPAVRRPRARLGREQLQGMLRPGRFDRHELAYGGALRVAVGVAAPLAAGTATGHLQYGAFASLGALPAGFASLQGVTRTRAFTVVAASAGAAMSTFVGGVLAASAPWLLVPVVALWGYGTGLAVCLGRWTSVAVLQWPVALLIAAGIPLGPSEAALRAGLVLAGGLLQCALVAVSWTLRPGAAERAALAESYRGLSAYARGLAAGRAGPPPPADFVAGDAVADPNPLLPAAVRADHLNLLEQAERIRASLAALAAHTDDDSSGTARLFAADTAQALDGIADALNAGPGGRAPPAQTPDGGFTWQEAAGDTGWHWAAEALLCQLRAVNRILGHGRTPKRAVPRDGPASPDRPVPRDTVQWTALTLRANLTAAGETGRHALRLAAVTGLVEFLVQVTGLYEGRWAVLTAFLVLRPDFATTLTRSVHRAVGTAVGAGLGASAAVLAHPGDAGLVVGATIAVAAAFAFFAVNYLLFSVFLTAFLVILLETFGLPAGSTATARLAQTALGAACAIIAYWVWPTWEGLSAQQRFARMLASHSRYTAALLRQLSHPEELDPGRLRALQTTARRDRTDAEASMARLAAEPPQPPMTPAVARTLVAVVTRLAQAELALHALVLRHPAAGREEQPQDPDGRGSLDALAVALRTTLERLAESLLTLEAPGELPPLHRIQAPLRNQPLPAGRRTALVVDGLVDATDALTDVVRRLVDDRAARR</sequence>
<protein>
    <submittedName>
        <fullName evidence="10">FUSC family protein</fullName>
    </submittedName>
</protein>
<dbReference type="InterPro" id="IPR049453">
    <property type="entry name" value="Memb_transporter_dom"/>
</dbReference>
<organism evidence="10 11">
    <name type="scientific">Streptomyces gibsoniae</name>
    <dbReference type="NCBI Taxonomy" id="3075529"/>
    <lineage>
        <taxon>Bacteria</taxon>
        <taxon>Bacillati</taxon>
        <taxon>Actinomycetota</taxon>
        <taxon>Actinomycetes</taxon>
        <taxon>Kitasatosporales</taxon>
        <taxon>Streptomycetaceae</taxon>
        <taxon>Streptomyces</taxon>
    </lineage>
</organism>